<dbReference type="PROSITE" id="PS50835">
    <property type="entry name" value="IG_LIKE"/>
    <property type="match status" value="3"/>
</dbReference>
<dbReference type="InterPro" id="IPR013098">
    <property type="entry name" value="Ig_I-set"/>
</dbReference>
<sequence length="208" mass="22857">MESKVSGSQPMSISWYKDDKEITSGQKYQLEMKETTATLGITQIEKCDEGVYTCRATNSAGFKESSGTLCWLKNETEITSNDKCRLSFTDSVASLDIVNCSVDDSGDYVCVASSDAGSDHCSSTVTVKEISMQCTLKGSLPMTVSWIKEDHEVKEGEHIQISYETRTAVLTLRNTQMKHGGKYICQAQNEAGSQKCLATLTVKGWLDI</sequence>
<feature type="domain" description="Ig-like" evidence="1">
    <location>
        <begin position="130"/>
        <end position="201"/>
    </location>
</feature>
<dbReference type="PANTHER" id="PTHR47633">
    <property type="entry name" value="IMMUNOGLOBULIN"/>
    <property type="match status" value="1"/>
</dbReference>
<dbReference type="CDD" id="cd00096">
    <property type="entry name" value="Ig"/>
    <property type="match status" value="3"/>
</dbReference>
<dbReference type="InterPro" id="IPR036179">
    <property type="entry name" value="Ig-like_dom_sf"/>
</dbReference>
<accession>A0A8C7GM97</accession>
<organism evidence="2 3">
    <name type="scientific">Oncorhynchus kisutch</name>
    <name type="common">Coho salmon</name>
    <name type="synonym">Salmo kisutch</name>
    <dbReference type="NCBI Taxonomy" id="8019"/>
    <lineage>
        <taxon>Eukaryota</taxon>
        <taxon>Metazoa</taxon>
        <taxon>Chordata</taxon>
        <taxon>Craniata</taxon>
        <taxon>Vertebrata</taxon>
        <taxon>Euteleostomi</taxon>
        <taxon>Actinopterygii</taxon>
        <taxon>Neopterygii</taxon>
        <taxon>Teleostei</taxon>
        <taxon>Protacanthopterygii</taxon>
        <taxon>Salmoniformes</taxon>
        <taxon>Salmonidae</taxon>
        <taxon>Salmoninae</taxon>
        <taxon>Oncorhynchus</taxon>
    </lineage>
</organism>
<dbReference type="InterPro" id="IPR003599">
    <property type="entry name" value="Ig_sub"/>
</dbReference>
<dbReference type="Gene3D" id="2.60.40.10">
    <property type="entry name" value="Immunoglobulins"/>
    <property type="match status" value="3"/>
</dbReference>
<feature type="domain" description="Ig-like" evidence="1">
    <location>
        <begin position="1"/>
        <end position="70"/>
    </location>
</feature>
<dbReference type="AlphaFoldDB" id="A0A8C7GM97"/>
<proteinExistence type="predicted"/>
<dbReference type="InterPro" id="IPR013783">
    <property type="entry name" value="Ig-like_fold"/>
</dbReference>
<reference evidence="2" key="2">
    <citation type="submission" date="2025-09" db="UniProtKB">
        <authorList>
            <consortium name="Ensembl"/>
        </authorList>
    </citation>
    <scope>IDENTIFICATION</scope>
</reference>
<protein>
    <recommendedName>
        <fullName evidence="1">Ig-like domain-containing protein</fullName>
    </recommendedName>
</protein>
<dbReference type="SMART" id="SM00408">
    <property type="entry name" value="IGc2"/>
    <property type="match status" value="2"/>
</dbReference>
<dbReference type="GO" id="GO:0004672">
    <property type="term" value="F:protein kinase activity"/>
    <property type="evidence" value="ECO:0007669"/>
    <property type="project" value="TreeGrafter"/>
</dbReference>
<evidence type="ECO:0000313" key="2">
    <source>
        <dbReference type="Ensembl" id="ENSOKIP00005043640.1"/>
    </source>
</evidence>
<reference evidence="2" key="1">
    <citation type="submission" date="2025-08" db="UniProtKB">
        <authorList>
            <consortium name="Ensembl"/>
        </authorList>
    </citation>
    <scope>IDENTIFICATION</scope>
</reference>
<dbReference type="Proteomes" id="UP000694557">
    <property type="component" value="Unassembled WGS sequence"/>
</dbReference>
<dbReference type="Ensembl" id="ENSOKIT00005045980.1">
    <property type="protein sequence ID" value="ENSOKIP00005043640.1"/>
    <property type="gene ID" value="ENSOKIG00005018380.1"/>
</dbReference>
<dbReference type="SUPFAM" id="SSF48726">
    <property type="entry name" value="Immunoglobulin"/>
    <property type="match status" value="3"/>
</dbReference>
<dbReference type="GeneTree" id="ENSGT01150000286978"/>
<dbReference type="SMART" id="SM00409">
    <property type="entry name" value="IG"/>
    <property type="match status" value="2"/>
</dbReference>
<dbReference type="FunFam" id="2.60.40.10:FF:000022">
    <property type="entry name" value="Cardiac titin"/>
    <property type="match status" value="3"/>
</dbReference>
<keyword evidence="3" id="KW-1185">Reference proteome</keyword>
<dbReference type="InterPro" id="IPR003598">
    <property type="entry name" value="Ig_sub2"/>
</dbReference>
<dbReference type="PANTHER" id="PTHR47633:SF14">
    <property type="entry name" value="IG-LIKE DOMAIN-CONTAINING PROTEIN"/>
    <property type="match status" value="1"/>
</dbReference>
<dbReference type="Pfam" id="PF07679">
    <property type="entry name" value="I-set"/>
    <property type="match status" value="3"/>
</dbReference>
<evidence type="ECO:0000259" key="1">
    <source>
        <dbReference type="PROSITE" id="PS50835"/>
    </source>
</evidence>
<name>A0A8C7GM97_ONCKI</name>
<dbReference type="InterPro" id="IPR007110">
    <property type="entry name" value="Ig-like_dom"/>
</dbReference>
<feature type="domain" description="Ig-like" evidence="1">
    <location>
        <begin position="71"/>
        <end position="126"/>
    </location>
</feature>
<evidence type="ECO:0000313" key="3">
    <source>
        <dbReference type="Proteomes" id="UP000694557"/>
    </source>
</evidence>